<feature type="compositionally biased region" description="Basic and acidic residues" evidence="1">
    <location>
        <begin position="64"/>
        <end position="87"/>
    </location>
</feature>
<dbReference type="AlphaFoldDB" id="A0A1V3U0A6"/>
<evidence type="ECO:0000313" key="4">
    <source>
        <dbReference type="Proteomes" id="UP000188947"/>
    </source>
</evidence>
<keyword evidence="4" id="KW-1185">Reference proteome</keyword>
<accession>A0A1V3U0A6</accession>
<sequence>MKKSFLNIAAAAAIVAVSLVSCKKEANATDSTTDSTKVDSVKTDSTVTTTVDSTKTVAPTTDSTKADAKKVEETKTTTEVKKEEVKK</sequence>
<dbReference type="eggNOG" id="ENOG502ZS9K">
    <property type="taxonomic scope" value="Bacteria"/>
</dbReference>
<dbReference type="STRING" id="238.BBD35_06875"/>
<keyword evidence="2" id="KW-0732">Signal</keyword>
<name>A0A1V3U0A6_ELIME</name>
<dbReference type="GeneID" id="48543631"/>
<dbReference type="KEGG" id="emg:BBD33_05045"/>
<evidence type="ECO:0000256" key="1">
    <source>
        <dbReference type="SAM" id="MobiDB-lite"/>
    </source>
</evidence>
<proteinExistence type="predicted"/>
<evidence type="ECO:0008006" key="5">
    <source>
        <dbReference type="Google" id="ProtNLM"/>
    </source>
</evidence>
<protein>
    <recommendedName>
        <fullName evidence="5">Lipoprotein</fullName>
    </recommendedName>
</protein>
<comment type="caution">
    <text evidence="3">The sequence shown here is derived from an EMBL/GenBank/DDBJ whole genome shotgun (WGS) entry which is preliminary data.</text>
</comment>
<gene>
    <name evidence="3" type="ORF">BMF97_09365</name>
</gene>
<feature type="region of interest" description="Disordered" evidence="1">
    <location>
        <begin position="26"/>
        <end position="87"/>
    </location>
</feature>
<dbReference type="Proteomes" id="UP000188947">
    <property type="component" value="Unassembled WGS sequence"/>
</dbReference>
<organism evidence="3 4">
    <name type="scientific">Elizabethkingia meningoseptica</name>
    <name type="common">Chryseobacterium meningosepticum</name>
    <dbReference type="NCBI Taxonomy" id="238"/>
    <lineage>
        <taxon>Bacteria</taxon>
        <taxon>Pseudomonadati</taxon>
        <taxon>Bacteroidota</taxon>
        <taxon>Flavobacteriia</taxon>
        <taxon>Flavobacteriales</taxon>
        <taxon>Weeksellaceae</taxon>
        <taxon>Elizabethkingia</taxon>
    </lineage>
</organism>
<reference evidence="3 4" key="1">
    <citation type="submission" date="2016-11" db="EMBL/GenBank/DDBJ databases">
        <title>Genome sequence and comparative genomic analysis of clinical strain Elizabethkingia meningoseptica 61421 PRCM.</title>
        <authorList>
            <person name="Wang M."/>
            <person name="Hu S."/>
            <person name="Cao L."/>
            <person name="Jiang T."/>
            <person name="Zhou Y."/>
            <person name="Ming D."/>
        </authorList>
    </citation>
    <scope>NUCLEOTIDE SEQUENCE [LARGE SCALE GENOMIC DNA]</scope>
    <source>
        <strain evidence="3 4">61421 PRCM</strain>
    </source>
</reference>
<feature type="signal peptide" evidence="2">
    <location>
        <begin position="1"/>
        <end position="28"/>
    </location>
</feature>
<feature type="chain" id="PRO_5010731429" description="Lipoprotein" evidence="2">
    <location>
        <begin position="29"/>
        <end position="87"/>
    </location>
</feature>
<evidence type="ECO:0000313" key="3">
    <source>
        <dbReference type="EMBL" id="OOH95560.1"/>
    </source>
</evidence>
<dbReference type="EMBL" id="MPOG01000010">
    <property type="protein sequence ID" value="OOH95560.1"/>
    <property type="molecule type" value="Genomic_DNA"/>
</dbReference>
<evidence type="ECO:0000256" key="2">
    <source>
        <dbReference type="SAM" id="SignalP"/>
    </source>
</evidence>
<dbReference type="RefSeq" id="WP_016197811.1">
    <property type="nucleotide sequence ID" value="NZ_CP014338.1"/>
</dbReference>
<dbReference type="PROSITE" id="PS51257">
    <property type="entry name" value="PROKAR_LIPOPROTEIN"/>
    <property type="match status" value="1"/>
</dbReference>
<feature type="compositionally biased region" description="Low complexity" evidence="1">
    <location>
        <begin position="43"/>
        <end position="57"/>
    </location>
</feature>